<comment type="catalytic activity">
    <reaction evidence="7 8">
        <text>(R)-pantoate + beta-alanine + ATP = (R)-pantothenate + AMP + diphosphate + H(+)</text>
        <dbReference type="Rhea" id="RHEA:10912"/>
        <dbReference type="ChEBI" id="CHEBI:15378"/>
        <dbReference type="ChEBI" id="CHEBI:15980"/>
        <dbReference type="ChEBI" id="CHEBI:29032"/>
        <dbReference type="ChEBI" id="CHEBI:30616"/>
        <dbReference type="ChEBI" id="CHEBI:33019"/>
        <dbReference type="ChEBI" id="CHEBI:57966"/>
        <dbReference type="ChEBI" id="CHEBI:456215"/>
        <dbReference type="EC" id="6.3.2.1"/>
    </reaction>
</comment>
<feature type="binding site" evidence="8">
    <location>
        <position position="176"/>
    </location>
    <ligand>
        <name>ATP</name>
        <dbReference type="ChEBI" id="CHEBI:30616"/>
    </ligand>
</feature>
<proteinExistence type="inferred from homology"/>
<keyword evidence="4 8" id="KW-0566">Pantothenate biosynthesis</keyword>
<feature type="binding site" evidence="8">
    <location>
        <position position="61"/>
    </location>
    <ligand>
        <name>beta-alanine</name>
        <dbReference type="ChEBI" id="CHEBI:57966"/>
    </ligand>
</feature>
<evidence type="ECO:0000256" key="8">
    <source>
        <dbReference type="HAMAP-Rule" id="MF_00158"/>
    </source>
</evidence>
<dbReference type="CDD" id="cd00560">
    <property type="entry name" value="PanC"/>
    <property type="match status" value="1"/>
</dbReference>
<dbReference type="HAMAP" id="MF_00158">
    <property type="entry name" value="PanC"/>
    <property type="match status" value="1"/>
</dbReference>
<comment type="similarity">
    <text evidence="2 8">Belongs to the pantothenate synthetase family.</text>
</comment>
<feature type="binding site" evidence="8">
    <location>
        <begin position="30"/>
        <end position="37"/>
    </location>
    <ligand>
        <name>ATP</name>
        <dbReference type="ChEBI" id="CHEBI:30616"/>
    </ligand>
</feature>
<evidence type="ECO:0000256" key="5">
    <source>
        <dbReference type="ARBA" id="ARBA00022741"/>
    </source>
</evidence>
<evidence type="ECO:0000256" key="7">
    <source>
        <dbReference type="ARBA" id="ARBA00048258"/>
    </source>
</evidence>
<reference evidence="9 10" key="1">
    <citation type="submission" date="2018-01" db="EMBL/GenBank/DDBJ databases">
        <title>The whole genome sequencing and assembly of Fervidobacterium changbaicum CBS-1 strain.</title>
        <authorList>
            <person name="Kim J.-Y."/>
            <person name="Park M.-K."/>
            <person name="Yi H."/>
            <person name="Bahn Y.-S."/>
            <person name="Kim J.F."/>
            <person name="Lee D.-W."/>
        </authorList>
    </citation>
    <scope>NUCLEOTIDE SEQUENCE [LARGE SCALE GENOMIC DNA]</scope>
    <source>
        <strain evidence="9 10">CBS-1</strain>
    </source>
</reference>
<comment type="subcellular location">
    <subcellularLocation>
        <location evidence="8">Cytoplasm</location>
    </subcellularLocation>
</comment>
<dbReference type="SUPFAM" id="SSF52374">
    <property type="entry name" value="Nucleotidylyl transferase"/>
    <property type="match status" value="1"/>
</dbReference>
<dbReference type="InterPro" id="IPR014729">
    <property type="entry name" value="Rossmann-like_a/b/a_fold"/>
</dbReference>
<dbReference type="PANTHER" id="PTHR21299:SF1">
    <property type="entry name" value="PANTOATE--BETA-ALANINE LIGASE"/>
    <property type="match status" value="1"/>
</dbReference>
<feature type="binding site" evidence="8">
    <location>
        <begin position="184"/>
        <end position="187"/>
    </location>
    <ligand>
        <name>ATP</name>
        <dbReference type="ChEBI" id="CHEBI:30616"/>
    </ligand>
</feature>
<dbReference type="InterPro" id="IPR004821">
    <property type="entry name" value="Cyt_trans-like"/>
</dbReference>
<comment type="miscellaneous">
    <text evidence="8">The reaction proceeds by a bi uni uni bi ping pong mechanism.</text>
</comment>
<feature type="binding site" evidence="8">
    <location>
        <begin position="147"/>
        <end position="150"/>
    </location>
    <ligand>
        <name>ATP</name>
        <dbReference type="ChEBI" id="CHEBI:30616"/>
    </ligand>
</feature>
<dbReference type="Gene3D" id="3.30.1300.10">
    <property type="entry name" value="Pantoate-beta-alanine ligase, C-terminal domain"/>
    <property type="match status" value="1"/>
</dbReference>
<comment type="function">
    <text evidence="8">Catalyzes the condensation of pantoate with beta-alanine in an ATP-dependent reaction via a pantoyl-adenylate intermediate.</text>
</comment>
<dbReference type="NCBIfam" id="TIGR00018">
    <property type="entry name" value="panC"/>
    <property type="match status" value="1"/>
</dbReference>
<dbReference type="Pfam" id="PF02569">
    <property type="entry name" value="Pantoate_ligase"/>
    <property type="match status" value="1"/>
</dbReference>
<dbReference type="EC" id="6.3.2.1" evidence="8"/>
<dbReference type="GO" id="GO:0016874">
    <property type="term" value="F:ligase activity"/>
    <property type="evidence" value="ECO:0007669"/>
    <property type="project" value="UniProtKB-KW"/>
</dbReference>
<evidence type="ECO:0000256" key="1">
    <source>
        <dbReference type="ARBA" id="ARBA00004990"/>
    </source>
</evidence>
<accession>A0ABX5QSG5</accession>
<comment type="subunit">
    <text evidence="8">Homodimer.</text>
</comment>
<keyword evidence="8" id="KW-0963">Cytoplasm</keyword>
<feature type="binding site" evidence="8">
    <location>
        <position position="153"/>
    </location>
    <ligand>
        <name>(R)-pantoate</name>
        <dbReference type="ChEBI" id="CHEBI:15980"/>
    </ligand>
</feature>
<evidence type="ECO:0000256" key="2">
    <source>
        <dbReference type="ARBA" id="ARBA00009256"/>
    </source>
</evidence>
<keyword evidence="3 8" id="KW-0436">Ligase</keyword>
<evidence type="ECO:0000256" key="6">
    <source>
        <dbReference type="ARBA" id="ARBA00022840"/>
    </source>
</evidence>
<dbReference type="PANTHER" id="PTHR21299">
    <property type="entry name" value="CYTIDYLATE KINASE/PANTOATE-BETA-ALANINE LIGASE"/>
    <property type="match status" value="1"/>
</dbReference>
<evidence type="ECO:0000313" key="10">
    <source>
        <dbReference type="Proteomes" id="UP000288947"/>
    </source>
</evidence>
<feature type="active site" description="Proton donor" evidence="8">
    <location>
        <position position="37"/>
    </location>
</feature>
<evidence type="ECO:0000256" key="4">
    <source>
        <dbReference type="ARBA" id="ARBA00022655"/>
    </source>
</evidence>
<sequence>MRLVHTIAEMKKIVNDILKSGKSIGFVPTMGYLHKGHLSLVEAARKENDVVVVSIFVNPTQFGPNEDYSRYPRDLERDLRLLEPIGVDYVFNPSVEEMYPAMYSTYVEEVELSKYLCGASRPGHFRGVCTVVTKLFNIVKPTKAYFGQKDAQQFRVLKRMVRDLNMDVEMIEMPIVREEDGLAMSSRNVYLNPEERKEATRLYKSLLKAKELIESGERDVQKIKSEMLKILDHPLLKVDYVEVVDEETLRPVEKIERKVIVALAVFVGKARLIDNMIFEV</sequence>
<dbReference type="RefSeq" id="WP_090221779.1">
    <property type="nucleotide sequence ID" value="NZ_CP026721.1"/>
</dbReference>
<gene>
    <name evidence="8" type="primary">panC</name>
    <name evidence="9" type="ORF">CBS1_06640</name>
</gene>
<organism evidence="9 10">
    <name type="scientific">Fervidobacterium changbaicum</name>
    <dbReference type="NCBI Taxonomy" id="310769"/>
    <lineage>
        <taxon>Bacteria</taxon>
        <taxon>Thermotogati</taxon>
        <taxon>Thermotogota</taxon>
        <taxon>Thermotogae</taxon>
        <taxon>Thermotogales</taxon>
        <taxon>Fervidobacteriaceae</taxon>
        <taxon>Fervidobacterium</taxon>
    </lineage>
</organism>
<feature type="binding site" evidence="8">
    <location>
        <position position="61"/>
    </location>
    <ligand>
        <name>(R)-pantoate</name>
        <dbReference type="ChEBI" id="CHEBI:15980"/>
    </ligand>
</feature>
<dbReference type="InterPro" id="IPR042176">
    <property type="entry name" value="Pantoate_ligase_C"/>
</dbReference>
<dbReference type="InterPro" id="IPR003721">
    <property type="entry name" value="Pantoate_ligase"/>
</dbReference>
<dbReference type="NCBIfam" id="TIGR00125">
    <property type="entry name" value="cyt_tran_rel"/>
    <property type="match status" value="1"/>
</dbReference>
<evidence type="ECO:0000313" key="9">
    <source>
        <dbReference type="EMBL" id="QAV33421.1"/>
    </source>
</evidence>
<name>A0ABX5QSG5_9BACT</name>
<protein>
    <recommendedName>
        <fullName evidence="8">Pantothenate synthetase</fullName>
        <shortName evidence="8">PS</shortName>
        <ecNumber evidence="8">6.3.2.1</ecNumber>
    </recommendedName>
    <alternativeName>
        <fullName evidence="8">Pantoate--beta-alanine ligase</fullName>
    </alternativeName>
    <alternativeName>
        <fullName evidence="8">Pantoate-activating enzyme</fullName>
    </alternativeName>
</protein>
<keyword evidence="10" id="KW-1185">Reference proteome</keyword>
<keyword evidence="5 8" id="KW-0547">Nucleotide-binding</keyword>
<comment type="pathway">
    <text evidence="1 8">Cofactor biosynthesis; (R)-pantothenate biosynthesis; (R)-pantothenate from (R)-pantoate and beta-alanine: step 1/1.</text>
</comment>
<evidence type="ECO:0000256" key="3">
    <source>
        <dbReference type="ARBA" id="ARBA00022598"/>
    </source>
</evidence>
<dbReference type="Gene3D" id="3.40.50.620">
    <property type="entry name" value="HUPs"/>
    <property type="match status" value="1"/>
</dbReference>
<dbReference type="Proteomes" id="UP000288947">
    <property type="component" value="Chromosome"/>
</dbReference>
<dbReference type="EMBL" id="CP026721">
    <property type="protein sequence ID" value="QAV33421.1"/>
    <property type="molecule type" value="Genomic_DNA"/>
</dbReference>
<keyword evidence="6 8" id="KW-0067">ATP-binding</keyword>